<evidence type="ECO:0000313" key="2">
    <source>
        <dbReference type="EMBL" id="TCP19758.1"/>
    </source>
</evidence>
<dbReference type="EMBL" id="SLXK01000058">
    <property type="protein sequence ID" value="TCP19758.1"/>
    <property type="molecule type" value="Genomic_DNA"/>
</dbReference>
<evidence type="ECO:0000256" key="1">
    <source>
        <dbReference type="SAM" id="Phobius"/>
    </source>
</evidence>
<feature type="transmembrane region" description="Helical" evidence="1">
    <location>
        <begin position="71"/>
        <end position="89"/>
    </location>
</feature>
<sequence length="109" mass="13024">MIRMLIVIAMVISLWAGHLLFMWCAEKFKQKTSWWSIPIWEYSSDVKIYYALHWIFVITALHIAFYFSVTVITSIVFGVLLILSTYFLLRYASIARREYEERILSKTLF</sequence>
<dbReference type="AlphaFoldDB" id="A0A4R2NF22"/>
<organism evidence="2 3">
    <name type="scientific">Scopulibacillus darangshiensis</name>
    <dbReference type="NCBI Taxonomy" id="442528"/>
    <lineage>
        <taxon>Bacteria</taxon>
        <taxon>Bacillati</taxon>
        <taxon>Bacillota</taxon>
        <taxon>Bacilli</taxon>
        <taxon>Bacillales</taxon>
        <taxon>Sporolactobacillaceae</taxon>
        <taxon>Scopulibacillus</taxon>
    </lineage>
</organism>
<evidence type="ECO:0000313" key="3">
    <source>
        <dbReference type="Proteomes" id="UP000295416"/>
    </source>
</evidence>
<comment type="caution">
    <text evidence="2">The sequence shown here is derived from an EMBL/GenBank/DDBJ whole genome shotgun (WGS) entry which is preliminary data.</text>
</comment>
<protein>
    <submittedName>
        <fullName evidence="2">Uncharacterized protein</fullName>
    </submittedName>
</protein>
<keyword evidence="1" id="KW-0472">Membrane</keyword>
<keyword evidence="1" id="KW-0812">Transmembrane</keyword>
<name>A0A4R2NF22_9BACL</name>
<dbReference type="Proteomes" id="UP000295416">
    <property type="component" value="Unassembled WGS sequence"/>
</dbReference>
<keyword evidence="3" id="KW-1185">Reference proteome</keyword>
<proteinExistence type="predicted"/>
<gene>
    <name evidence="2" type="ORF">EV207_15816</name>
</gene>
<feature type="transmembrane region" description="Helical" evidence="1">
    <location>
        <begin position="6"/>
        <end position="25"/>
    </location>
</feature>
<reference evidence="2 3" key="1">
    <citation type="submission" date="2019-03" db="EMBL/GenBank/DDBJ databases">
        <title>Genomic Encyclopedia of Type Strains, Phase IV (KMG-IV): sequencing the most valuable type-strain genomes for metagenomic binning, comparative biology and taxonomic classification.</title>
        <authorList>
            <person name="Goeker M."/>
        </authorList>
    </citation>
    <scope>NUCLEOTIDE SEQUENCE [LARGE SCALE GENOMIC DNA]</scope>
    <source>
        <strain evidence="2 3">DSM 19377</strain>
    </source>
</reference>
<accession>A0A4R2NF22</accession>
<keyword evidence="1" id="KW-1133">Transmembrane helix</keyword>
<dbReference type="RefSeq" id="WP_132748239.1">
    <property type="nucleotide sequence ID" value="NZ_SLXK01000058.1"/>
</dbReference>
<feature type="transmembrane region" description="Helical" evidence="1">
    <location>
        <begin position="46"/>
        <end position="65"/>
    </location>
</feature>